<dbReference type="SUPFAM" id="SSF53474">
    <property type="entry name" value="alpha/beta-Hydrolases"/>
    <property type="match status" value="1"/>
</dbReference>
<dbReference type="Proteomes" id="UP000218615">
    <property type="component" value="Unassembled WGS sequence"/>
</dbReference>
<feature type="transmembrane region" description="Helical" evidence="6">
    <location>
        <begin position="252"/>
        <end position="269"/>
    </location>
</feature>
<evidence type="ECO:0000256" key="4">
    <source>
        <dbReference type="ARBA" id="ARBA00022989"/>
    </source>
</evidence>
<dbReference type="PANTHER" id="PTHR30250">
    <property type="entry name" value="PST FAMILY PREDICTED COLANIC ACID TRANSPORTER"/>
    <property type="match status" value="1"/>
</dbReference>
<dbReference type="EMBL" id="FZMP01000249">
    <property type="protein sequence ID" value="SNQ62937.1"/>
    <property type="molecule type" value="Genomic_DNA"/>
</dbReference>
<keyword evidence="3 6" id="KW-0812">Transmembrane</keyword>
<evidence type="ECO:0000256" key="3">
    <source>
        <dbReference type="ARBA" id="ARBA00022692"/>
    </source>
</evidence>
<gene>
    <name evidence="7" type="ORF">MNV_980039</name>
</gene>
<organism evidence="7 8">
    <name type="scientific">Candidatus Methanoperedens nitratireducens</name>
    <dbReference type="NCBI Taxonomy" id="1392998"/>
    <lineage>
        <taxon>Archaea</taxon>
        <taxon>Methanobacteriati</taxon>
        <taxon>Methanobacteriota</taxon>
        <taxon>Stenosarchaea group</taxon>
        <taxon>Methanomicrobia</taxon>
        <taxon>Methanosarcinales</taxon>
        <taxon>ANME-2 cluster</taxon>
        <taxon>Candidatus Methanoperedentaceae</taxon>
        <taxon>Candidatus Methanoperedens</taxon>
    </lineage>
</organism>
<dbReference type="OrthoDB" id="19148at2157"/>
<reference evidence="8" key="1">
    <citation type="submission" date="2017-06" db="EMBL/GenBank/DDBJ databases">
        <authorList>
            <person name="Cremers G."/>
        </authorList>
    </citation>
    <scope>NUCLEOTIDE SEQUENCE [LARGE SCALE GENOMIC DNA]</scope>
</reference>
<evidence type="ECO:0000313" key="8">
    <source>
        <dbReference type="Proteomes" id="UP000218615"/>
    </source>
</evidence>
<feature type="transmembrane region" description="Helical" evidence="6">
    <location>
        <begin position="38"/>
        <end position="63"/>
    </location>
</feature>
<dbReference type="InterPro" id="IPR002797">
    <property type="entry name" value="Polysacc_synth"/>
</dbReference>
<dbReference type="PANTHER" id="PTHR30250:SF11">
    <property type="entry name" value="O-ANTIGEN TRANSPORTER-RELATED"/>
    <property type="match status" value="1"/>
</dbReference>
<feature type="transmembrane region" description="Helical" evidence="6">
    <location>
        <begin position="351"/>
        <end position="372"/>
    </location>
</feature>
<feature type="transmembrane region" description="Helical" evidence="6">
    <location>
        <begin position="84"/>
        <end position="108"/>
    </location>
</feature>
<dbReference type="RefSeq" id="WP_096207426.1">
    <property type="nucleotide sequence ID" value="NZ_FZMP01000249.1"/>
</dbReference>
<dbReference type="Pfam" id="PF01943">
    <property type="entry name" value="Polysacc_synt"/>
    <property type="match status" value="1"/>
</dbReference>
<protein>
    <submittedName>
        <fullName evidence="7">Putative Membrane protein involved in the export of O-antigen and teichoic acid</fullName>
    </submittedName>
</protein>
<feature type="transmembrane region" description="Helical" evidence="6">
    <location>
        <begin position="433"/>
        <end position="452"/>
    </location>
</feature>
<feature type="transmembrane region" description="Helical" evidence="6">
    <location>
        <begin position="114"/>
        <end position="136"/>
    </location>
</feature>
<accession>A0A284VUR7</accession>
<comment type="subcellular location">
    <subcellularLocation>
        <location evidence="1">Cell membrane</location>
        <topology evidence="1">Multi-pass membrane protein</topology>
    </subcellularLocation>
</comment>
<proteinExistence type="predicted"/>
<evidence type="ECO:0000256" key="6">
    <source>
        <dbReference type="SAM" id="Phobius"/>
    </source>
</evidence>
<dbReference type="InterPro" id="IPR029058">
    <property type="entry name" value="AB_hydrolase_fold"/>
</dbReference>
<feature type="transmembrane region" description="Helical" evidence="6">
    <location>
        <begin position="378"/>
        <end position="397"/>
    </location>
</feature>
<keyword evidence="8" id="KW-1185">Reference proteome</keyword>
<evidence type="ECO:0000256" key="1">
    <source>
        <dbReference type="ARBA" id="ARBA00004651"/>
    </source>
</evidence>
<keyword evidence="4 6" id="KW-1133">Transmembrane helix</keyword>
<keyword evidence="2" id="KW-1003">Cell membrane</keyword>
<feature type="transmembrane region" description="Helical" evidence="6">
    <location>
        <begin position="289"/>
        <end position="312"/>
    </location>
</feature>
<feature type="transmembrane region" description="Helical" evidence="6">
    <location>
        <begin position="213"/>
        <end position="232"/>
    </location>
</feature>
<feature type="transmembrane region" description="Helical" evidence="6">
    <location>
        <begin position="174"/>
        <end position="192"/>
    </location>
</feature>
<dbReference type="CDD" id="cd13128">
    <property type="entry name" value="MATE_Wzx_like"/>
    <property type="match status" value="1"/>
</dbReference>
<feature type="transmembrane region" description="Helical" evidence="6">
    <location>
        <begin position="409"/>
        <end position="427"/>
    </location>
</feature>
<dbReference type="GO" id="GO:0005886">
    <property type="term" value="C:plasma membrane"/>
    <property type="evidence" value="ECO:0007669"/>
    <property type="project" value="UniProtKB-SubCell"/>
</dbReference>
<evidence type="ECO:0000256" key="5">
    <source>
        <dbReference type="ARBA" id="ARBA00023136"/>
    </source>
</evidence>
<dbReference type="InterPro" id="IPR050833">
    <property type="entry name" value="Poly_Biosynth_Transport"/>
</dbReference>
<sequence length="472" mass="50633">MGALALGTLYFILVQIVFLASGYAIHAGLGRMLGPELYGTFGVVISLVTMFNFILTTGLPQAASRHIALDKANTFAVKRAANKIMLYLSTGIFLAYFLLADMISSLLLDPGLAIYIRISAIIIPVYAFYSLYTGFLNGLREFGKQAKAMISYNIAKVAGIFALVLMGFSVGGAIAGFALAPLIGLIVAGYYFKPGEAENGFKQKKLVDFAIPVIISSVAFNALMSLDLFFVKRIIAGDGVGYYTAASNLSRLPFYALTAMGTALFPAIAASRDREQIQNYLTGAMKYLLIMLFLIVALISATSGSLVTLFYSSKYIPAALPLNTLIFGLGFLTLFSIFTTVITATGRAKSAMLFSIAVLPVAFIANAALVPVYGLEGAAMATTIAGFLGFIAVLFYVHRIAGKVAEPRSVLRVGLASVIVFILISQIHVSPILLPALYIGMSILYFGILVILKEVGMEDLNKLKESFEGRKL</sequence>
<dbReference type="AlphaFoldDB" id="A0A284VUR7"/>
<feature type="transmembrane region" description="Helical" evidence="6">
    <location>
        <begin position="324"/>
        <end position="344"/>
    </location>
</feature>
<keyword evidence="5 6" id="KW-0472">Membrane</keyword>
<evidence type="ECO:0000313" key="7">
    <source>
        <dbReference type="EMBL" id="SNQ62937.1"/>
    </source>
</evidence>
<evidence type="ECO:0000256" key="2">
    <source>
        <dbReference type="ARBA" id="ARBA00022475"/>
    </source>
</evidence>
<feature type="transmembrane region" description="Helical" evidence="6">
    <location>
        <begin position="148"/>
        <end position="168"/>
    </location>
</feature>
<name>A0A284VUR7_9EURY</name>